<evidence type="ECO:0000313" key="1">
    <source>
        <dbReference type="EMBL" id="KKL32241.1"/>
    </source>
</evidence>
<dbReference type="Proteomes" id="UP000034400">
    <property type="component" value="Unassembled WGS sequence"/>
</dbReference>
<dbReference type="EMBL" id="LASD01000013">
    <property type="protein sequence ID" value="KKL32241.1"/>
    <property type="molecule type" value="Genomic_DNA"/>
</dbReference>
<reference evidence="1 2" key="1">
    <citation type="submission" date="2015-03" db="EMBL/GenBank/DDBJ databases">
        <title>Draft genome sequences of the Burkholderia contaminans strains LMG 23361 and FFH2055 and Burkholderia cenocepacia K56-2.</title>
        <authorList>
            <person name="Bloodworth R.A."/>
            <person name="Selin C."/>
            <person name="Lopez De Volder M.A."/>
            <person name="Degrossi J."/>
            <person name="Drevinek P."/>
            <person name="Galanternik L."/>
            <person name="Cardona S.T."/>
        </authorList>
    </citation>
    <scope>NUCLEOTIDE SEQUENCE [LARGE SCALE GENOMIC DNA]</scope>
    <source>
        <strain evidence="1 2">LMG 23361</strain>
    </source>
</reference>
<organism evidence="1 2">
    <name type="scientific">Burkholderia contaminans LMG 23361</name>
    <dbReference type="NCBI Taxonomy" id="1334628"/>
    <lineage>
        <taxon>Bacteria</taxon>
        <taxon>Pseudomonadati</taxon>
        <taxon>Pseudomonadota</taxon>
        <taxon>Betaproteobacteria</taxon>
        <taxon>Burkholderiales</taxon>
        <taxon>Burkholderiaceae</taxon>
        <taxon>Burkholderia</taxon>
        <taxon>Burkholderia cepacia complex</taxon>
    </lineage>
</organism>
<proteinExistence type="predicted"/>
<gene>
    <name evidence="1" type="ORF">WR31_31625</name>
</gene>
<name>A0ABD4AKJ8_9BURK</name>
<comment type="caution">
    <text evidence="1">The sequence shown here is derived from an EMBL/GenBank/DDBJ whole genome shotgun (WGS) entry which is preliminary data.</text>
</comment>
<protein>
    <submittedName>
        <fullName evidence="1">Uncharacterized protein</fullName>
    </submittedName>
</protein>
<dbReference type="AlphaFoldDB" id="A0ABD4AKJ8"/>
<evidence type="ECO:0000313" key="2">
    <source>
        <dbReference type="Proteomes" id="UP000034400"/>
    </source>
</evidence>
<sequence length="77" mass="8326">MTIEGSVSTFDLEGRVAFGNLASAMNRTRAWVAATSDRAPHHRAFSGAGFDPAAVGMRIFYPDNSPHGIPSSKWFEV</sequence>
<accession>A0ABD4AKJ8</accession>